<gene>
    <name evidence="1" type="ORF">FRACYDRAFT_224997</name>
</gene>
<keyword evidence="2" id="KW-1185">Reference proteome</keyword>
<evidence type="ECO:0000313" key="1">
    <source>
        <dbReference type="EMBL" id="OEU18834.1"/>
    </source>
</evidence>
<protein>
    <submittedName>
        <fullName evidence="1">Uncharacterized protein</fullName>
    </submittedName>
</protein>
<name>A0A1E7FL31_9STRA</name>
<dbReference type="InParanoid" id="A0A1E7FL31"/>
<dbReference type="Proteomes" id="UP000095751">
    <property type="component" value="Unassembled WGS sequence"/>
</dbReference>
<dbReference type="KEGG" id="fcy:FRACYDRAFT_224997"/>
<organism evidence="1 2">
    <name type="scientific">Fragilariopsis cylindrus CCMP1102</name>
    <dbReference type="NCBI Taxonomy" id="635003"/>
    <lineage>
        <taxon>Eukaryota</taxon>
        <taxon>Sar</taxon>
        <taxon>Stramenopiles</taxon>
        <taxon>Ochrophyta</taxon>
        <taxon>Bacillariophyta</taxon>
        <taxon>Bacillariophyceae</taxon>
        <taxon>Bacillariophycidae</taxon>
        <taxon>Bacillariales</taxon>
        <taxon>Bacillariaceae</taxon>
        <taxon>Fragilariopsis</taxon>
    </lineage>
</organism>
<reference evidence="1 2" key="1">
    <citation type="submission" date="2016-09" db="EMBL/GenBank/DDBJ databases">
        <title>Extensive genetic diversity and differential bi-allelic expression allows diatom success in the polar Southern Ocean.</title>
        <authorList>
            <consortium name="DOE Joint Genome Institute"/>
            <person name="Mock T."/>
            <person name="Otillar R.P."/>
            <person name="Strauss J."/>
            <person name="Dupont C."/>
            <person name="Frickenhaus S."/>
            <person name="Maumus F."/>
            <person name="Mcmullan M."/>
            <person name="Sanges R."/>
            <person name="Schmutz J."/>
            <person name="Toseland A."/>
            <person name="Valas R."/>
            <person name="Veluchamy A."/>
            <person name="Ward B.J."/>
            <person name="Allen A."/>
            <person name="Barry K."/>
            <person name="Falciatore A."/>
            <person name="Ferrante M."/>
            <person name="Fortunato A.E."/>
            <person name="Gloeckner G."/>
            <person name="Gruber A."/>
            <person name="Hipkin R."/>
            <person name="Janech M."/>
            <person name="Kroth P."/>
            <person name="Leese F."/>
            <person name="Lindquist E."/>
            <person name="Lyon B.R."/>
            <person name="Martin J."/>
            <person name="Mayer C."/>
            <person name="Parker M."/>
            <person name="Quesneville H."/>
            <person name="Raymond J."/>
            <person name="Uhlig C."/>
            <person name="Valentin K.U."/>
            <person name="Worden A.Z."/>
            <person name="Armbrust E.V."/>
            <person name="Bowler C."/>
            <person name="Green B."/>
            <person name="Moulton V."/>
            <person name="Van Oosterhout C."/>
            <person name="Grigoriev I."/>
        </authorList>
    </citation>
    <scope>NUCLEOTIDE SEQUENCE [LARGE SCALE GENOMIC DNA]</scope>
    <source>
        <strain evidence="1 2">CCMP1102</strain>
    </source>
</reference>
<proteinExistence type="predicted"/>
<dbReference type="EMBL" id="KV784356">
    <property type="protein sequence ID" value="OEU18834.1"/>
    <property type="molecule type" value="Genomic_DNA"/>
</dbReference>
<evidence type="ECO:0000313" key="2">
    <source>
        <dbReference type="Proteomes" id="UP000095751"/>
    </source>
</evidence>
<dbReference type="OrthoDB" id="46957at2759"/>
<sequence>MIQIHSAINRRIIRGFHPFLFSSSSCSRGTKIIDQQVSICRRRRQLSTSSGGKGDKEDGSMHVLKAGVPMFLFCGLGVWVVSSGIEGKNKERDAFQGRISKSDRQAVMDKEHDEMMDKLNHIMKEDFDNTKRIERPDEVLERRRKERKAKNVWYKRIWRGVTGQQ</sequence>
<dbReference type="AlphaFoldDB" id="A0A1E7FL31"/>
<accession>A0A1E7FL31</accession>